<sequence>MIANLTAEAIPPRIWRGPEDVPPSMRASVVTVGVFDGMHRGHARLVDTAVRHARERGLPAVLITFDPHPAQVLGLPKDTSRLSSLTHRAELARQRGIDAVYVLSFTSERARQSSEDFVDDVLVGTLHAKAVVVGANFTFGHRGTGTVRTLHDLGQRGGFTTHAVPLLADLGAATSSTRVRRCLRNGDDGGAAVALGRPHRIEGRLVPLEMYDGAFIPVPDSALPAPGRYTAQVVGGGCVELTVTVDGSMLVQSPLVAGPATIELDGKDYRVGSTRTFIF</sequence>
<evidence type="ECO:0000256" key="10">
    <source>
        <dbReference type="ARBA" id="ARBA00022840"/>
    </source>
</evidence>
<accession>A0ABV9ZDF6</accession>
<comment type="caution">
    <text evidence="13">The sequence shown here is derived from an EMBL/GenBank/DDBJ whole genome shotgun (WGS) entry which is preliminary data.</text>
</comment>
<dbReference type="InterPro" id="IPR014729">
    <property type="entry name" value="Rossmann-like_a/b/a_fold"/>
</dbReference>
<keyword evidence="6" id="KW-0808">Transferase</keyword>
<dbReference type="EC" id="2.7.7.2" evidence="3"/>
<evidence type="ECO:0000259" key="12">
    <source>
        <dbReference type="Pfam" id="PF06574"/>
    </source>
</evidence>
<dbReference type="Gene3D" id="3.40.50.620">
    <property type="entry name" value="HUPs"/>
    <property type="match status" value="1"/>
</dbReference>
<dbReference type="RefSeq" id="WP_378021308.1">
    <property type="nucleotide sequence ID" value="NZ_JBHSKG010000005.1"/>
</dbReference>
<evidence type="ECO:0000256" key="7">
    <source>
        <dbReference type="ARBA" id="ARBA00022695"/>
    </source>
</evidence>
<dbReference type="InterPro" id="IPR015864">
    <property type="entry name" value="FAD_synthase"/>
</dbReference>
<dbReference type="EMBL" id="JBHSKG010000005">
    <property type="protein sequence ID" value="MFC5139120.1"/>
    <property type="molecule type" value="Genomic_DNA"/>
</dbReference>
<keyword evidence="4" id="KW-0285">Flavoprotein</keyword>
<keyword evidence="8" id="KW-0547">Nucleotide-binding</keyword>
<feature type="domain" description="FAD synthetase" evidence="12">
    <location>
        <begin position="25"/>
        <end position="178"/>
    </location>
</feature>
<keyword evidence="7" id="KW-0548">Nucleotidyltransferase</keyword>
<evidence type="ECO:0000256" key="1">
    <source>
        <dbReference type="ARBA" id="ARBA00004726"/>
    </source>
</evidence>
<evidence type="ECO:0000256" key="4">
    <source>
        <dbReference type="ARBA" id="ARBA00022630"/>
    </source>
</evidence>
<dbReference type="Pfam" id="PF06574">
    <property type="entry name" value="FAD_syn"/>
    <property type="match status" value="1"/>
</dbReference>
<protein>
    <recommendedName>
        <fullName evidence="3">FAD synthase</fullName>
        <ecNumber evidence="3">2.7.7.2</ecNumber>
    </recommendedName>
</protein>
<evidence type="ECO:0000256" key="11">
    <source>
        <dbReference type="ARBA" id="ARBA00049494"/>
    </source>
</evidence>
<evidence type="ECO:0000313" key="13">
    <source>
        <dbReference type="EMBL" id="MFC5139120.1"/>
    </source>
</evidence>
<gene>
    <name evidence="13" type="ORF">ACFPK1_12830</name>
</gene>
<evidence type="ECO:0000256" key="2">
    <source>
        <dbReference type="ARBA" id="ARBA00010214"/>
    </source>
</evidence>
<evidence type="ECO:0000256" key="8">
    <source>
        <dbReference type="ARBA" id="ARBA00022741"/>
    </source>
</evidence>
<dbReference type="InterPro" id="IPR023468">
    <property type="entry name" value="Riboflavin_kinase"/>
</dbReference>
<evidence type="ECO:0000256" key="3">
    <source>
        <dbReference type="ARBA" id="ARBA00012393"/>
    </source>
</evidence>
<dbReference type="PANTHER" id="PTHR22749">
    <property type="entry name" value="RIBOFLAVIN KINASE/FMN ADENYLYLTRANSFERASE"/>
    <property type="match status" value="1"/>
</dbReference>
<dbReference type="CDD" id="cd02064">
    <property type="entry name" value="FAD_synthetase_N"/>
    <property type="match status" value="1"/>
</dbReference>
<dbReference type="SUPFAM" id="SSF52374">
    <property type="entry name" value="Nucleotidylyl transferase"/>
    <property type="match status" value="1"/>
</dbReference>
<evidence type="ECO:0000256" key="5">
    <source>
        <dbReference type="ARBA" id="ARBA00022643"/>
    </source>
</evidence>
<reference evidence="14" key="1">
    <citation type="journal article" date="2019" name="Int. J. Syst. Evol. Microbiol.">
        <title>The Global Catalogue of Microorganisms (GCM) 10K type strain sequencing project: providing services to taxonomists for standard genome sequencing and annotation.</title>
        <authorList>
            <consortium name="The Broad Institute Genomics Platform"/>
            <consortium name="The Broad Institute Genome Sequencing Center for Infectious Disease"/>
            <person name="Wu L."/>
            <person name="Ma J."/>
        </authorList>
    </citation>
    <scope>NUCLEOTIDE SEQUENCE [LARGE SCALE GENOMIC DNA]</scope>
    <source>
        <strain evidence="14">XZYJ18</strain>
    </source>
</reference>
<keyword evidence="10" id="KW-0067">ATP-binding</keyword>
<name>A0ABV9ZDF6_9PSEU</name>
<dbReference type="Proteomes" id="UP001596175">
    <property type="component" value="Unassembled WGS sequence"/>
</dbReference>
<evidence type="ECO:0000256" key="9">
    <source>
        <dbReference type="ARBA" id="ARBA00022827"/>
    </source>
</evidence>
<evidence type="ECO:0000313" key="14">
    <source>
        <dbReference type="Proteomes" id="UP001596175"/>
    </source>
</evidence>
<keyword evidence="14" id="KW-1185">Reference proteome</keyword>
<proteinExistence type="inferred from homology"/>
<evidence type="ECO:0000256" key="6">
    <source>
        <dbReference type="ARBA" id="ARBA00022679"/>
    </source>
</evidence>
<dbReference type="PANTHER" id="PTHR22749:SF6">
    <property type="entry name" value="RIBOFLAVIN KINASE"/>
    <property type="match status" value="1"/>
</dbReference>
<comment type="similarity">
    <text evidence="2">Belongs to the RibF family.</text>
</comment>
<keyword evidence="9" id="KW-0274">FAD</keyword>
<comment type="catalytic activity">
    <reaction evidence="11">
        <text>FMN + ATP + H(+) = FAD + diphosphate</text>
        <dbReference type="Rhea" id="RHEA:17237"/>
        <dbReference type="ChEBI" id="CHEBI:15378"/>
        <dbReference type="ChEBI" id="CHEBI:30616"/>
        <dbReference type="ChEBI" id="CHEBI:33019"/>
        <dbReference type="ChEBI" id="CHEBI:57692"/>
        <dbReference type="ChEBI" id="CHEBI:58210"/>
        <dbReference type="EC" id="2.7.7.2"/>
    </reaction>
</comment>
<keyword evidence="5" id="KW-0288">FMN</keyword>
<organism evidence="13 14">
    <name type="scientific">Actinomycetospora rhizophila</name>
    <dbReference type="NCBI Taxonomy" id="1416876"/>
    <lineage>
        <taxon>Bacteria</taxon>
        <taxon>Bacillati</taxon>
        <taxon>Actinomycetota</taxon>
        <taxon>Actinomycetes</taxon>
        <taxon>Pseudonocardiales</taxon>
        <taxon>Pseudonocardiaceae</taxon>
        <taxon>Actinomycetospora</taxon>
    </lineage>
</organism>
<comment type="pathway">
    <text evidence="1">Cofactor biosynthesis; FAD biosynthesis; FAD from FMN: step 1/1.</text>
</comment>